<reference evidence="3" key="1">
    <citation type="submission" date="2023-06" db="EMBL/GenBank/DDBJ databases">
        <authorList>
            <person name="Noh H."/>
        </authorList>
    </citation>
    <scope>NUCLEOTIDE SEQUENCE</scope>
    <source>
        <strain evidence="3">DUCC20226</strain>
    </source>
</reference>
<evidence type="ECO:0000256" key="1">
    <source>
        <dbReference type="SAM" id="MobiDB-lite"/>
    </source>
</evidence>
<feature type="compositionally biased region" description="Polar residues" evidence="1">
    <location>
        <begin position="94"/>
        <end position="103"/>
    </location>
</feature>
<dbReference type="Proteomes" id="UP001265746">
    <property type="component" value="Unassembled WGS sequence"/>
</dbReference>
<protein>
    <submittedName>
        <fullName evidence="3">Uncharacterized protein</fullName>
    </submittedName>
</protein>
<name>A0AAD9SID6_PHOAM</name>
<dbReference type="AlphaFoldDB" id="A0AAD9SID6"/>
<keyword evidence="2" id="KW-0812">Transmembrane</keyword>
<comment type="caution">
    <text evidence="3">The sequence shown here is derived from an EMBL/GenBank/DDBJ whole genome shotgun (WGS) entry which is preliminary data.</text>
</comment>
<keyword evidence="2" id="KW-0472">Membrane</keyword>
<evidence type="ECO:0000256" key="2">
    <source>
        <dbReference type="SAM" id="Phobius"/>
    </source>
</evidence>
<evidence type="ECO:0000313" key="3">
    <source>
        <dbReference type="EMBL" id="KAK2607980.1"/>
    </source>
</evidence>
<feature type="transmembrane region" description="Helical" evidence="2">
    <location>
        <begin position="21"/>
        <end position="45"/>
    </location>
</feature>
<gene>
    <name evidence="3" type="ORF">N8I77_006619</name>
</gene>
<keyword evidence="4" id="KW-1185">Reference proteome</keyword>
<accession>A0AAD9SID6</accession>
<dbReference type="EMBL" id="JAUJFL010000003">
    <property type="protein sequence ID" value="KAK2607980.1"/>
    <property type="molecule type" value="Genomic_DNA"/>
</dbReference>
<proteinExistence type="predicted"/>
<keyword evidence="2" id="KW-1133">Transmembrane helix</keyword>
<evidence type="ECO:0000313" key="4">
    <source>
        <dbReference type="Proteomes" id="UP001265746"/>
    </source>
</evidence>
<feature type="region of interest" description="Disordered" evidence="1">
    <location>
        <begin position="56"/>
        <end position="173"/>
    </location>
</feature>
<organism evidence="3 4">
    <name type="scientific">Phomopsis amygdali</name>
    <name type="common">Fusicoccum amygdali</name>
    <dbReference type="NCBI Taxonomy" id="1214568"/>
    <lineage>
        <taxon>Eukaryota</taxon>
        <taxon>Fungi</taxon>
        <taxon>Dikarya</taxon>
        <taxon>Ascomycota</taxon>
        <taxon>Pezizomycotina</taxon>
        <taxon>Sordariomycetes</taxon>
        <taxon>Sordariomycetidae</taxon>
        <taxon>Diaporthales</taxon>
        <taxon>Diaporthaceae</taxon>
        <taxon>Diaporthe</taxon>
    </lineage>
</organism>
<feature type="compositionally biased region" description="Low complexity" evidence="1">
    <location>
        <begin position="128"/>
        <end position="138"/>
    </location>
</feature>
<sequence>MSTLEQSSDGNPNDTSGFSNVLGIILGGVIPGCAILTVILIFLVWCTSGCLEPARPTGENDNDEVLPECPKYSGAPRREQGHEPPAYEAGPSRSGLTTDSWANDRTICPGESDGSLCQDRTDSRHPTTADASASSDTTCLNSKASSIRDASVFEAGSLEVDGKSGRTPATATT</sequence>